<dbReference type="UniPathway" id="UPA00028">
    <property type="reaction ID" value="UER00003"/>
</dbReference>
<feature type="binding site" evidence="7 10">
    <location>
        <position position="93"/>
    </location>
    <ligand>
        <name>Mg(2+)</name>
        <dbReference type="ChEBI" id="CHEBI:18420"/>
    </ligand>
</feature>
<dbReference type="NCBIfam" id="NF001452">
    <property type="entry name" value="PRK00311.1"/>
    <property type="match status" value="1"/>
</dbReference>
<keyword evidence="5 7" id="KW-0808">Transferase</keyword>
<dbReference type="NCBIfam" id="TIGR00222">
    <property type="entry name" value="panB"/>
    <property type="match status" value="1"/>
</dbReference>
<dbReference type="GO" id="GO:0015940">
    <property type="term" value="P:pantothenate biosynthetic process"/>
    <property type="evidence" value="ECO:0007669"/>
    <property type="project" value="UniProtKB-UniRule"/>
</dbReference>
<keyword evidence="7 10" id="KW-0479">Metal-binding</keyword>
<evidence type="ECO:0000313" key="12">
    <source>
        <dbReference type="Proteomes" id="UP000000245"/>
    </source>
</evidence>
<comment type="subcellular location">
    <subcellularLocation>
        <location evidence="7">Cytoplasm</location>
    </subcellularLocation>
</comment>
<keyword evidence="12" id="KW-1185">Reference proteome</keyword>
<evidence type="ECO:0000256" key="10">
    <source>
        <dbReference type="PIRSR" id="PIRSR000388-3"/>
    </source>
</evidence>
<dbReference type="CDD" id="cd06557">
    <property type="entry name" value="KPHMT-like"/>
    <property type="match status" value="1"/>
</dbReference>
<dbReference type="Gene3D" id="3.20.20.60">
    <property type="entry name" value="Phosphoenolpyruvate-binding domains"/>
    <property type="match status" value="1"/>
</dbReference>
<keyword evidence="4 7" id="KW-0566">Pantothenate biosynthesis</keyword>
<dbReference type="STRING" id="349163.Acry_0665"/>
<feature type="binding site" evidence="7 9">
    <location>
        <begin position="54"/>
        <end position="55"/>
    </location>
    <ligand>
        <name>3-methyl-2-oxobutanoate</name>
        <dbReference type="ChEBI" id="CHEBI:11851"/>
    </ligand>
</feature>
<dbReference type="InterPro" id="IPR003700">
    <property type="entry name" value="Pantoate_hydroxy_MeTrfase"/>
</dbReference>
<dbReference type="GO" id="GO:0003864">
    <property type="term" value="F:3-methyl-2-oxobutanoate hydroxymethyltransferase activity"/>
    <property type="evidence" value="ECO:0007669"/>
    <property type="project" value="UniProtKB-UniRule"/>
</dbReference>
<dbReference type="EMBL" id="CP000697">
    <property type="protein sequence ID" value="ABQ29886.1"/>
    <property type="molecule type" value="Genomic_DNA"/>
</dbReference>
<dbReference type="KEGG" id="acr:Acry_0665"/>
<evidence type="ECO:0000256" key="4">
    <source>
        <dbReference type="ARBA" id="ARBA00022655"/>
    </source>
</evidence>
<dbReference type="FunFam" id="3.20.20.60:FF:000003">
    <property type="entry name" value="3-methyl-2-oxobutanoate hydroxymethyltransferase"/>
    <property type="match status" value="1"/>
</dbReference>
<dbReference type="InterPro" id="IPR040442">
    <property type="entry name" value="Pyrv_kinase-like_dom_sf"/>
</dbReference>
<comment type="pathway">
    <text evidence="1 7">Cofactor biosynthesis; (R)-pantothenate biosynthesis; (R)-pantoate from 3-methyl-2-oxobutanoate: step 1/2.</text>
</comment>
<evidence type="ECO:0000256" key="9">
    <source>
        <dbReference type="PIRSR" id="PIRSR000388-2"/>
    </source>
</evidence>
<name>A5FWA4_ACICJ</name>
<dbReference type="PANTHER" id="PTHR20881">
    <property type="entry name" value="3-METHYL-2-OXOBUTANOATE HYDROXYMETHYLTRANSFERASE"/>
    <property type="match status" value="1"/>
</dbReference>
<dbReference type="GO" id="GO:0008168">
    <property type="term" value="F:methyltransferase activity"/>
    <property type="evidence" value="ECO:0007669"/>
    <property type="project" value="UniProtKB-KW"/>
</dbReference>
<accession>A5FWA4</accession>
<dbReference type="GO" id="GO:0032259">
    <property type="term" value="P:methylation"/>
    <property type="evidence" value="ECO:0007669"/>
    <property type="project" value="UniProtKB-KW"/>
</dbReference>
<evidence type="ECO:0000256" key="6">
    <source>
        <dbReference type="ARBA" id="ARBA00056497"/>
    </source>
</evidence>
<comment type="similarity">
    <text evidence="2 7">Belongs to the PanB family.</text>
</comment>
<evidence type="ECO:0000313" key="11">
    <source>
        <dbReference type="EMBL" id="ABQ29886.1"/>
    </source>
</evidence>
<dbReference type="Proteomes" id="UP000000245">
    <property type="component" value="Chromosome"/>
</dbReference>
<feature type="binding site" evidence="7 10">
    <location>
        <position position="54"/>
    </location>
    <ligand>
        <name>Mg(2+)</name>
        <dbReference type="ChEBI" id="CHEBI:18420"/>
    </ligand>
</feature>
<gene>
    <name evidence="7" type="primary">panB</name>
    <name evidence="11" type="ordered locus">Acry_0665</name>
</gene>
<dbReference type="InterPro" id="IPR015813">
    <property type="entry name" value="Pyrv/PenolPyrv_kinase-like_dom"/>
</dbReference>
<evidence type="ECO:0000256" key="3">
    <source>
        <dbReference type="ARBA" id="ARBA00011424"/>
    </source>
</evidence>
<comment type="cofactor">
    <cofactor evidence="7 10">
        <name>Mg(2+)</name>
        <dbReference type="ChEBI" id="CHEBI:18420"/>
    </cofactor>
    <text evidence="7 10">Binds 1 Mg(2+) ion per subunit.</text>
</comment>
<evidence type="ECO:0000256" key="1">
    <source>
        <dbReference type="ARBA" id="ARBA00005033"/>
    </source>
</evidence>
<keyword evidence="7 10" id="KW-0460">Magnesium</keyword>
<organism evidence="11 12">
    <name type="scientific">Acidiphilium cryptum (strain JF-5)</name>
    <dbReference type="NCBI Taxonomy" id="349163"/>
    <lineage>
        <taxon>Bacteria</taxon>
        <taxon>Pseudomonadati</taxon>
        <taxon>Pseudomonadota</taxon>
        <taxon>Alphaproteobacteria</taxon>
        <taxon>Acetobacterales</taxon>
        <taxon>Acidocellaceae</taxon>
        <taxon>Acidiphilium</taxon>
    </lineage>
</organism>
<feature type="active site" description="Proton acceptor" evidence="7 8">
    <location>
        <position position="191"/>
    </location>
</feature>
<feature type="binding site" evidence="7 10">
    <location>
        <position position="124"/>
    </location>
    <ligand>
        <name>Mg(2+)</name>
        <dbReference type="ChEBI" id="CHEBI:18420"/>
    </ligand>
</feature>
<protein>
    <recommendedName>
        <fullName evidence="7">3-methyl-2-oxobutanoate hydroxymethyltransferase</fullName>
        <ecNumber evidence="7">2.1.2.11</ecNumber>
    </recommendedName>
    <alternativeName>
        <fullName evidence="7">Ketopantoate hydroxymethyltransferase</fullName>
        <shortName evidence="7">KPHMT</shortName>
    </alternativeName>
</protein>
<dbReference type="EC" id="2.1.2.11" evidence="7"/>
<dbReference type="GO" id="GO:0000287">
    <property type="term" value="F:magnesium ion binding"/>
    <property type="evidence" value="ECO:0007669"/>
    <property type="project" value="TreeGrafter"/>
</dbReference>
<feature type="binding site" evidence="7 9">
    <location>
        <position position="93"/>
    </location>
    <ligand>
        <name>3-methyl-2-oxobutanoate</name>
        <dbReference type="ChEBI" id="CHEBI:11851"/>
    </ligand>
</feature>
<dbReference type="Pfam" id="PF02548">
    <property type="entry name" value="Pantoate_transf"/>
    <property type="match status" value="1"/>
</dbReference>
<comment type="subunit">
    <text evidence="3 7">Homodecamer; pentamer of dimers.</text>
</comment>
<evidence type="ECO:0000256" key="2">
    <source>
        <dbReference type="ARBA" id="ARBA00008676"/>
    </source>
</evidence>
<keyword evidence="7" id="KW-0963">Cytoplasm</keyword>
<proteinExistence type="inferred from homology"/>
<dbReference type="RefSeq" id="WP_011941678.1">
    <property type="nucleotide sequence ID" value="NC_009484.1"/>
</dbReference>
<keyword evidence="11" id="KW-0489">Methyltransferase</keyword>
<evidence type="ECO:0000256" key="7">
    <source>
        <dbReference type="HAMAP-Rule" id="MF_00156"/>
    </source>
</evidence>
<comment type="catalytic activity">
    <reaction evidence="7">
        <text>(6R)-5,10-methylene-5,6,7,8-tetrahydrofolate + 3-methyl-2-oxobutanoate + H2O = 2-dehydropantoate + (6S)-5,6,7,8-tetrahydrofolate</text>
        <dbReference type="Rhea" id="RHEA:11824"/>
        <dbReference type="ChEBI" id="CHEBI:11561"/>
        <dbReference type="ChEBI" id="CHEBI:11851"/>
        <dbReference type="ChEBI" id="CHEBI:15377"/>
        <dbReference type="ChEBI" id="CHEBI:15636"/>
        <dbReference type="ChEBI" id="CHEBI:57453"/>
        <dbReference type="EC" id="2.1.2.11"/>
    </reaction>
</comment>
<dbReference type="PANTHER" id="PTHR20881:SF0">
    <property type="entry name" value="3-METHYL-2-OXOBUTANOATE HYDROXYMETHYLTRANSFERASE"/>
    <property type="match status" value="1"/>
</dbReference>
<dbReference type="eggNOG" id="COG0413">
    <property type="taxonomic scope" value="Bacteria"/>
</dbReference>
<dbReference type="HAMAP" id="MF_00156">
    <property type="entry name" value="PanB"/>
    <property type="match status" value="1"/>
</dbReference>
<dbReference type="GO" id="GO:0005737">
    <property type="term" value="C:cytoplasm"/>
    <property type="evidence" value="ECO:0007669"/>
    <property type="project" value="UniProtKB-SubCell"/>
</dbReference>
<dbReference type="SUPFAM" id="SSF51621">
    <property type="entry name" value="Phosphoenolpyruvate/pyruvate domain"/>
    <property type="match status" value="1"/>
</dbReference>
<evidence type="ECO:0000256" key="5">
    <source>
        <dbReference type="ARBA" id="ARBA00022679"/>
    </source>
</evidence>
<feature type="binding site" evidence="7 9">
    <location>
        <position position="122"/>
    </location>
    <ligand>
        <name>3-methyl-2-oxobutanoate</name>
        <dbReference type="ChEBI" id="CHEBI:11851"/>
    </ligand>
</feature>
<reference evidence="11 12" key="1">
    <citation type="submission" date="2007-05" db="EMBL/GenBank/DDBJ databases">
        <title>Complete sequence of chromosome of Acidiphilium cryptum JF-5.</title>
        <authorList>
            <consortium name="US DOE Joint Genome Institute"/>
            <person name="Copeland A."/>
            <person name="Lucas S."/>
            <person name="Lapidus A."/>
            <person name="Barry K."/>
            <person name="Detter J.C."/>
            <person name="Glavina del Rio T."/>
            <person name="Hammon N."/>
            <person name="Israni S."/>
            <person name="Dalin E."/>
            <person name="Tice H."/>
            <person name="Pitluck S."/>
            <person name="Sims D."/>
            <person name="Brettin T."/>
            <person name="Bruce D."/>
            <person name="Han C."/>
            <person name="Schmutz J."/>
            <person name="Larimer F."/>
            <person name="Land M."/>
            <person name="Hauser L."/>
            <person name="Kyrpides N."/>
            <person name="Kim E."/>
            <person name="Magnuson T."/>
            <person name="Richardson P."/>
        </authorList>
    </citation>
    <scope>NUCLEOTIDE SEQUENCE [LARGE SCALE GENOMIC DNA]</scope>
    <source>
        <strain evidence="11 12">JF-5</strain>
    </source>
</reference>
<evidence type="ECO:0000256" key="8">
    <source>
        <dbReference type="PIRSR" id="PIRSR000388-1"/>
    </source>
</evidence>
<comment type="function">
    <text evidence="6 7">Catalyzes the reversible reaction in which hydroxymethyl group from 5,10-methylenetetrahydrofolate is transferred onto alpha-ketoisovalerate to form ketopantoate.</text>
</comment>
<dbReference type="PIRSF" id="PIRSF000388">
    <property type="entry name" value="Pantoate_hydroxy_MeTrfase"/>
    <property type="match status" value="1"/>
</dbReference>
<dbReference type="AlphaFoldDB" id="A5FWA4"/>
<dbReference type="HOGENOM" id="CLU_036645_1_0_5"/>
<sequence length="270" mass="28299">MAMETADRKADRKSIGSWERAKRNGERRALITAYDYPFAKLAEAAGIDGILIGDSLGMTVQGERDTLRVTLEQMVYHTGMVARGAPACLIMADLPFGSFEAGPAQAFASAAQLLKAGADIVKLEGGAAMVETVGFLSARAVPVCAHIGLTPQHVRQLGGFRKQGKTEDAAARMIEDAAALAEAGARMVLMEAIPAGLGAEITRRVRVPTIGIGAGNGTDAQILVMHDVLGLTGGYVPGFAKVYADGARMVREAIGAYAEEVRTGIFPPAE</sequence>